<feature type="chain" id="PRO_5015984251" evidence="1">
    <location>
        <begin position="23"/>
        <end position="525"/>
    </location>
</feature>
<accession>A0A2W5VBC2</accession>
<gene>
    <name evidence="2" type="ORF">DI536_02390</name>
</gene>
<protein>
    <submittedName>
        <fullName evidence="2">DUF1800 domain-containing protein</fullName>
    </submittedName>
</protein>
<evidence type="ECO:0000313" key="2">
    <source>
        <dbReference type="EMBL" id="PZR18748.1"/>
    </source>
</evidence>
<dbReference type="EMBL" id="QFQP01000001">
    <property type="protein sequence ID" value="PZR18748.1"/>
    <property type="molecule type" value="Genomic_DNA"/>
</dbReference>
<dbReference type="InterPro" id="IPR014917">
    <property type="entry name" value="DUF1800"/>
</dbReference>
<evidence type="ECO:0000313" key="3">
    <source>
        <dbReference type="Proteomes" id="UP000249061"/>
    </source>
</evidence>
<evidence type="ECO:0000256" key="1">
    <source>
        <dbReference type="SAM" id="SignalP"/>
    </source>
</evidence>
<name>A0A2W5VBC2_9BACT</name>
<proteinExistence type="predicted"/>
<sequence>MFMAGMRALLSGLLLLSGVSVAEPRERVTHLLNRAAFGPSPADVAEVEKVGVENWLTSQLQPGLDPAVQQRLAQLKTLDLSIAQAFDQYAPPKQKLKEAGIDATDEAGKRRLMREAKDELPRQLIIELTQARLIRAIESRRQLEEVLVDFWFNHFNVSAEKGRVKWMVTSYERDAIRPFVFGKFRDLLGATAKHPAMLVYLDNWQSVRDGFELKRKKREDLDDDDEAPKLPRGLNENYARELMELHTLGVDAGYSQNDVREAARALTGWSLVAQPTKPDFGSFIFRRPAHDEGSKFVFSLKLPAGGGQGDGEALLDFLARHPATAKHIAFKLCQRFVSDAPPPALVERIAARFTATDGDLRAVTQAIFDAPEFWSSVDVKTKTPLEFVASSIRAVGTVTELKPALARTLDGMGQPLYRCTPPTGFAENASAWVSAGALVARINFGLALTSGRVPGVTVSLPPTTSDPQVTIDAVAARVLGHLPTSTTRETLMNALVAKEQDGEVRRLEPSKVAGLLLGSPEFQHQ</sequence>
<feature type="signal peptide" evidence="1">
    <location>
        <begin position="1"/>
        <end position="22"/>
    </location>
</feature>
<dbReference type="Pfam" id="PF08811">
    <property type="entry name" value="DUF1800"/>
    <property type="match status" value="1"/>
</dbReference>
<reference evidence="2 3" key="1">
    <citation type="submission" date="2017-08" db="EMBL/GenBank/DDBJ databases">
        <title>Infants hospitalized years apart are colonized by the same room-sourced microbial strains.</title>
        <authorList>
            <person name="Brooks B."/>
            <person name="Olm M.R."/>
            <person name="Firek B.A."/>
            <person name="Baker R."/>
            <person name="Thomas B.C."/>
            <person name="Morowitz M.J."/>
            <person name="Banfield J.F."/>
        </authorList>
    </citation>
    <scope>NUCLEOTIDE SEQUENCE [LARGE SCALE GENOMIC DNA]</scope>
    <source>
        <strain evidence="2">S2_003_000_R2_14</strain>
    </source>
</reference>
<dbReference type="Proteomes" id="UP000249061">
    <property type="component" value="Unassembled WGS sequence"/>
</dbReference>
<comment type="caution">
    <text evidence="2">The sequence shown here is derived from an EMBL/GenBank/DDBJ whole genome shotgun (WGS) entry which is preliminary data.</text>
</comment>
<organism evidence="2 3">
    <name type="scientific">Archangium gephyra</name>
    <dbReference type="NCBI Taxonomy" id="48"/>
    <lineage>
        <taxon>Bacteria</taxon>
        <taxon>Pseudomonadati</taxon>
        <taxon>Myxococcota</taxon>
        <taxon>Myxococcia</taxon>
        <taxon>Myxococcales</taxon>
        <taxon>Cystobacterineae</taxon>
        <taxon>Archangiaceae</taxon>
        <taxon>Archangium</taxon>
    </lineage>
</organism>
<dbReference type="AlphaFoldDB" id="A0A2W5VBC2"/>
<keyword evidence="1" id="KW-0732">Signal</keyword>